<dbReference type="Proteomes" id="UP000799118">
    <property type="component" value="Unassembled WGS sequence"/>
</dbReference>
<name>A0A6A4I4K4_9AGAR</name>
<feature type="compositionally biased region" description="Polar residues" evidence="1">
    <location>
        <begin position="19"/>
        <end position="37"/>
    </location>
</feature>
<feature type="region of interest" description="Disordered" evidence="1">
    <location>
        <begin position="98"/>
        <end position="124"/>
    </location>
</feature>
<sequence length="275" mass="30423">MFSLGNKNKKKGYKHALAPSTTQKKVFSTSDASSVNQEQEEAESIPLEVLDGPLPPSTSIFTSARPRVVPPSELESLGKLPKNMFVTSVDVEEGLWNNSKKKKRRKQQQQDVDYTPLHNGESYDTEEAMVLDYGDAEGDHTETIPDSGLGGAEIEETKSTLIWSVVENTFDALPLADFRESFEVGKLVAWKALALNPKTFSPEVLLHIATVTGVSDSHSESAEDFPAQANSETVSICRLIRPGWEDLDVEGVEGTYELENIRAMGWRIVDEVHRT</sequence>
<feature type="region of interest" description="Disordered" evidence="1">
    <location>
        <begin position="1"/>
        <end position="51"/>
    </location>
</feature>
<evidence type="ECO:0000256" key="1">
    <source>
        <dbReference type="SAM" id="MobiDB-lite"/>
    </source>
</evidence>
<evidence type="ECO:0000313" key="3">
    <source>
        <dbReference type="Proteomes" id="UP000799118"/>
    </source>
</evidence>
<gene>
    <name evidence="2" type="ORF">BT96DRAFT_473144</name>
</gene>
<keyword evidence="3" id="KW-1185">Reference proteome</keyword>
<dbReference type="OrthoDB" id="74813at2759"/>
<reference evidence="2" key="1">
    <citation type="journal article" date="2019" name="Environ. Microbiol.">
        <title>Fungal ecological strategies reflected in gene transcription - a case study of two litter decomposers.</title>
        <authorList>
            <person name="Barbi F."/>
            <person name="Kohler A."/>
            <person name="Barry K."/>
            <person name="Baskaran P."/>
            <person name="Daum C."/>
            <person name="Fauchery L."/>
            <person name="Ihrmark K."/>
            <person name="Kuo A."/>
            <person name="LaButti K."/>
            <person name="Lipzen A."/>
            <person name="Morin E."/>
            <person name="Grigoriev I.V."/>
            <person name="Henrissat B."/>
            <person name="Lindahl B."/>
            <person name="Martin F."/>
        </authorList>
    </citation>
    <scope>NUCLEOTIDE SEQUENCE</scope>
    <source>
        <strain evidence="2">JB14</strain>
    </source>
</reference>
<protein>
    <submittedName>
        <fullName evidence="2">Uncharacterized protein</fullName>
    </submittedName>
</protein>
<evidence type="ECO:0000313" key="2">
    <source>
        <dbReference type="EMBL" id="KAE9403754.1"/>
    </source>
</evidence>
<organism evidence="2 3">
    <name type="scientific">Gymnopus androsaceus JB14</name>
    <dbReference type="NCBI Taxonomy" id="1447944"/>
    <lineage>
        <taxon>Eukaryota</taxon>
        <taxon>Fungi</taxon>
        <taxon>Dikarya</taxon>
        <taxon>Basidiomycota</taxon>
        <taxon>Agaricomycotina</taxon>
        <taxon>Agaricomycetes</taxon>
        <taxon>Agaricomycetidae</taxon>
        <taxon>Agaricales</taxon>
        <taxon>Marasmiineae</taxon>
        <taxon>Omphalotaceae</taxon>
        <taxon>Gymnopus</taxon>
    </lineage>
</organism>
<accession>A0A6A4I4K4</accession>
<proteinExistence type="predicted"/>
<dbReference type="EMBL" id="ML769422">
    <property type="protein sequence ID" value="KAE9403754.1"/>
    <property type="molecule type" value="Genomic_DNA"/>
</dbReference>
<dbReference type="AlphaFoldDB" id="A0A6A4I4K4"/>